<keyword evidence="5" id="KW-0449">Lipoprotein</keyword>
<dbReference type="Pfam" id="PF15454">
    <property type="entry name" value="LAMTOR"/>
    <property type="match status" value="1"/>
</dbReference>
<evidence type="ECO:0000256" key="2">
    <source>
        <dbReference type="ARBA" id="ARBA00022707"/>
    </source>
</evidence>
<keyword evidence="3" id="KW-0472">Membrane</keyword>
<keyword evidence="2" id="KW-0519">Myristate</keyword>
<dbReference type="GO" id="GO:0071986">
    <property type="term" value="C:Ragulator complex"/>
    <property type="evidence" value="ECO:0007669"/>
    <property type="project" value="InterPro"/>
</dbReference>
<evidence type="ECO:0000313" key="6">
    <source>
        <dbReference type="EMBL" id="KRZ98409.1"/>
    </source>
</evidence>
<evidence type="ECO:0000313" key="7">
    <source>
        <dbReference type="Proteomes" id="UP000054251"/>
    </source>
</evidence>
<accession>A0A0V1PQI5</accession>
<dbReference type="GO" id="GO:0031902">
    <property type="term" value="C:late endosome membrane"/>
    <property type="evidence" value="ECO:0007669"/>
    <property type="project" value="InterPro"/>
</dbReference>
<protein>
    <submittedName>
        <fullName evidence="6">Uncharacterized protein</fullName>
    </submittedName>
</protein>
<proteinExistence type="predicted"/>
<evidence type="ECO:0000256" key="4">
    <source>
        <dbReference type="ARBA" id="ARBA00023139"/>
    </source>
</evidence>
<dbReference type="InterPro" id="IPR028209">
    <property type="entry name" value="LAMTOR1/MEH1"/>
</dbReference>
<reference evidence="6 7" key="1">
    <citation type="submission" date="2015-11" db="EMBL/GenBank/DDBJ databases">
        <title>The genome of Debaryomyces fabryi.</title>
        <authorList>
            <person name="Tafer H."/>
            <person name="Lopandic K."/>
        </authorList>
    </citation>
    <scope>NUCLEOTIDE SEQUENCE [LARGE SCALE GENOMIC DNA]</scope>
    <source>
        <strain evidence="6 7">CBS 789</strain>
    </source>
</reference>
<dbReference type="GO" id="GO:0043410">
    <property type="term" value="P:positive regulation of MAPK cascade"/>
    <property type="evidence" value="ECO:0007669"/>
    <property type="project" value="InterPro"/>
</dbReference>
<keyword evidence="7" id="KW-1185">Reference proteome</keyword>
<dbReference type="GO" id="GO:0071230">
    <property type="term" value="P:cellular response to amino acid stimulus"/>
    <property type="evidence" value="ECO:0007669"/>
    <property type="project" value="InterPro"/>
</dbReference>
<dbReference type="GO" id="GO:0045121">
    <property type="term" value="C:membrane raft"/>
    <property type="evidence" value="ECO:0007669"/>
    <property type="project" value="InterPro"/>
</dbReference>
<dbReference type="GeneID" id="26842839"/>
<dbReference type="OrthoDB" id="3995860at2759"/>
<dbReference type="GO" id="GO:0001919">
    <property type="term" value="P:regulation of receptor recycling"/>
    <property type="evidence" value="ECO:0007669"/>
    <property type="project" value="InterPro"/>
</dbReference>
<comment type="caution">
    <text evidence="6">The sequence shown here is derived from an EMBL/GenBank/DDBJ whole genome shotgun (WGS) entry which is preliminary data.</text>
</comment>
<sequence length="115" mass="13255">MGVCLSCLRGEEEDDEINETTSLLGHGIYSDENYQEELLKQQQRQNELNVIVNELNDNLIDVSTFLNKNSFEQTDYPVVMSNEAKLKIIEEIDNLDVGLKKLCKVQVKDPLYLKF</sequence>
<dbReference type="Proteomes" id="UP000054251">
    <property type="component" value="Unassembled WGS sequence"/>
</dbReference>
<dbReference type="GO" id="GO:0016197">
    <property type="term" value="P:endosomal transport"/>
    <property type="evidence" value="ECO:0007669"/>
    <property type="project" value="InterPro"/>
</dbReference>
<evidence type="ECO:0000256" key="3">
    <source>
        <dbReference type="ARBA" id="ARBA00023136"/>
    </source>
</evidence>
<dbReference type="RefSeq" id="XP_015464512.1">
    <property type="nucleotide sequence ID" value="XM_015614659.1"/>
</dbReference>
<dbReference type="EMBL" id="LMYN01000295">
    <property type="protein sequence ID" value="KRZ98409.1"/>
    <property type="molecule type" value="Genomic_DNA"/>
</dbReference>
<dbReference type="GO" id="GO:0032008">
    <property type="term" value="P:positive regulation of TOR signaling"/>
    <property type="evidence" value="ECO:0007669"/>
    <property type="project" value="InterPro"/>
</dbReference>
<organism evidence="6 7">
    <name type="scientific">Debaryomyces fabryi</name>
    <dbReference type="NCBI Taxonomy" id="58627"/>
    <lineage>
        <taxon>Eukaryota</taxon>
        <taxon>Fungi</taxon>
        <taxon>Dikarya</taxon>
        <taxon>Ascomycota</taxon>
        <taxon>Saccharomycotina</taxon>
        <taxon>Pichiomycetes</taxon>
        <taxon>Debaryomycetaceae</taxon>
        <taxon>Debaryomyces</taxon>
    </lineage>
</organism>
<gene>
    <name evidence="6" type="ORF">AC631_05830</name>
</gene>
<dbReference type="AlphaFoldDB" id="A0A0V1PQI5"/>
<name>A0A0V1PQI5_9ASCO</name>
<keyword evidence="4" id="KW-0564">Palmitate</keyword>
<dbReference type="SMART" id="SM01262">
    <property type="entry name" value="LAMTOR"/>
    <property type="match status" value="1"/>
</dbReference>
<evidence type="ECO:0000256" key="5">
    <source>
        <dbReference type="ARBA" id="ARBA00023288"/>
    </source>
</evidence>
<comment type="subcellular location">
    <subcellularLocation>
        <location evidence="1">Endomembrane system</location>
    </subcellularLocation>
</comment>
<evidence type="ECO:0000256" key="1">
    <source>
        <dbReference type="ARBA" id="ARBA00004308"/>
    </source>
</evidence>